<evidence type="ECO:0000256" key="1">
    <source>
        <dbReference type="SAM" id="Phobius"/>
    </source>
</evidence>
<dbReference type="EMBL" id="SJPQ01000003">
    <property type="protein sequence ID" value="TWT87604.1"/>
    <property type="molecule type" value="Genomic_DNA"/>
</dbReference>
<dbReference type="RefSeq" id="WP_146401882.1">
    <property type="nucleotide sequence ID" value="NZ_SJPQ01000003.1"/>
</dbReference>
<feature type="transmembrane region" description="Helical" evidence="1">
    <location>
        <begin position="21"/>
        <end position="41"/>
    </location>
</feature>
<sequence>MARYAKEQQDDSPGGDSFLDIVANIVGILILLVMVVGLRAAREFEAAPVAQTEVERVTAADLRKAKDRALRERREFERLVLAAKRTEAESRLLEADRVEMASYIAELDSELEKERAALSESDRRSHDTSTSIAHAQLRLEELMRKRVSQVVVEQETETIECYPTPIAQGVVEDQVMISLEGNQISFLPIAGFVDQIERAIGSVRAELMNSSGMEVVAERRLGPVEGHYLACRFKRQTINVPGRGMMAIGGMERCTVVATPSVQRTPADLATEPGSPLMQRLEGIDRDATVVTIIAYPDSFESLAKVERSLKEHGYRVAKTLQRAGQPISFGPNGRETVMQ</sequence>
<protein>
    <submittedName>
        <fullName evidence="2">Uncharacterized protein</fullName>
    </submittedName>
</protein>
<dbReference type="Proteomes" id="UP000315440">
    <property type="component" value="Unassembled WGS sequence"/>
</dbReference>
<comment type="caution">
    <text evidence="2">The sequence shown here is derived from an EMBL/GenBank/DDBJ whole genome shotgun (WGS) entry which is preliminary data.</text>
</comment>
<keyword evidence="3" id="KW-1185">Reference proteome</keyword>
<evidence type="ECO:0000313" key="3">
    <source>
        <dbReference type="Proteomes" id="UP000315440"/>
    </source>
</evidence>
<evidence type="ECO:0000313" key="2">
    <source>
        <dbReference type="EMBL" id="TWT87604.1"/>
    </source>
</evidence>
<gene>
    <name evidence="2" type="ORF">Mal64_31460</name>
</gene>
<keyword evidence="1" id="KW-0472">Membrane</keyword>
<dbReference type="AlphaFoldDB" id="A0A5C5ZJN0"/>
<reference evidence="2 3" key="1">
    <citation type="submission" date="2019-02" db="EMBL/GenBank/DDBJ databases">
        <title>Deep-cultivation of Planctomycetes and their phenomic and genomic characterization uncovers novel biology.</title>
        <authorList>
            <person name="Wiegand S."/>
            <person name="Jogler M."/>
            <person name="Boedeker C."/>
            <person name="Pinto D."/>
            <person name="Vollmers J."/>
            <person name="Rivas-Marin E."/>
            <person name="Kohn T."/>
            <person name="Peeters S.H."/>
            <person name="Heuer A."/>
            <person name="Rast P."/>
            <person name="Oberbeckmann S."/>
            <person name="Bunk B."/>
            <person name="Jeske O."/>
            <person name="Meyerdierks A."/>
            <person name="Storesund J.E."/>
            <person name="Kallscheuer N."/>
            <person name="Luecker S."/>
            <person name="Lage O.M."/>
            <person name="Pohl T."/>
            <person name="Merkel B.J."/>
            <person name="Hornburger P."/>
            <person name="Mueller R.-W."/>
            <person name="Bruemmer F."/>
            <person name="Labrenz M."/>
            <person name="Spormann A.M."/>
            <person name="Op Den Camp H."/>
            <person name="Overmann J."/>
            <person name="Amann R."/>
            <person name="Jetten M.S.M."/>
            <person name="Mascher T."/>
            <person name="Medema M.H."/>
            <person name="Devos D.P."/>
            <person name="Kaster A.-K."/>
            <person name="Ovreas L."/>
            <person name="Rohde M."/>
            <person name="Galperin M.Y."/>
            <person name="Jogler C."/>
        </authorList>
    </citation>
    <scope>NUCLEOTIDE SEQUENCE [LARGE SCALE GENOMIC DNA]</scope>
    <source>
        <strain evidence="2 3">Mal64</strain>
    </source>
</reference>
<keyword evidence="1" id="KW-1133">Transmembrane helix</keyword>
<accession>A0A5C5ZJN0</accession>
<proteinExistence type="predicted"/>
<organism evidence="2 3">
    <name type="scientific">Pseudobythopirellula maris</name>
    <dbReference type="NCBI Taxonomy" id="2527991"/>
    <lineage>
        <taxon>Bacteria</taxon>
        <taxon>Pseudomonadati</taxon>
        <taxon>Planctomycetota</taxon>
        <taxon>Planctomycetia</taxon>
        <taxon>Pirellulales</taxon>
        <taxon>Lacipirellulaceae</taxon>
        <taxon>Pseudobythopirellula</taxon>
    </lineage>
</organism>
<keyword evidence="1" id="KW-0812">Transmembrane</keyword>
<dbReference type="OrthoDB" id="266574at2"/>
<name>A0A5C5ZJN0_9BACT</name>